<dbReference type="Pfam" id="PF00632">
    <property type="entry name" value="HECT"/>
    <property type="match status" value="1"/>
</dbReference>
<dbReference type="PROSITE" id="PS50237">
    <property type="entry name" value="HECT"/>
    <property type="match status" value="1"/>
</dbReference>
<name>A0AAD5Y6Z2_9FUNG</name>
<gene>
    <name evidence="12" type="ORF">HK103_001934</name>
</gene>
<keyword evidence="5" id="KW-0808">Transferase</keyword>
<dbReference type="FunFam" id="3.90.1750.10:FF:000003">
    <property type="entry name" value="E3 ubiquitin-protein ligase UPL1"/>
    <property type="match status" value="1"/>
</dbReference>
<evidence type="ECO:0000256" key="8">
    <source>
        <dbReference type="PROSITE-ProRule" id="PRU00104"/>
    </source>
</evidence>
<feature type="compositionally biased region" description="Acidic residues" evidence="9">
    <location>
        <begin position="1942"/>
        <end position="1957"/>
    </location>
</feature>
<dbReference type="GO" id="GO:0000145">
    <property type="term" value="C:exocyst"/>
    <property type="evidence" value="ECO:0007669"/>
    <property type="project" value="InterPro"/>
</dbReference>
<dbReference type="GO" id="GO:0000209">
    <property type="term" value="P:protein polyubiquitination"/>
    <property type="evidence" value="ECO:0007669"/>
    <property type="project" value="TreeGrafter"/>
</dbReference>
<dbReference type="InterPro" id="IPR010314">
    <property type="entry name" value="E3_Ub_ligase_DUF913"/>
</dbReference>
<dbReference type="Pfam" id="PF06025">
    <property type="entry name" value="DUF913"/>
    <property type="match status" value="2"/>
</dbReference>
<proteinExistence type="inferred from homology"/>
<evidence type="ECO:0000313" key="12">
    <source>
        <dbReference type="EMBL" id="KAJ3259673.1"/>
    </source>
</evidence>
<evidence type="ECO:0000259" key="11">
    <source>
        <dbReference type="PROSITE" id="PS50237"/>
    </source>
</evidence>
<evidence type="ECO:0000256" key="6">
    <source>
        <dbReference type="ARBA" id="ARBA00022786"/>
    </source>
</evidence>
<dbReference type="InterPro" id="IPR025527">
    <property type="entry name" value="HUWE1/Rev1_UBM"/>
</dbReference>
<keyword evidence="6 8" id="KW-0833">Ubl conjugation pathway</keyword>
<reference evidence="12" key="1">
    <citation type="submission" date="2020-05" db="EMBL/GenBank/DDBJ databases">
        <title>Phylogenomic resolution of chytrid fungi.</title>
        <authorList>
            <person name="Stajich J.E."/>
            <person name="Amses K."/>
            <person name="Simmons R."/>
            <person name="Seto K."/>
            <person name="Myers J."/>
            <person name="Bonds A."/>
            <person name="Quandt C.A."/>
            <person name="Barry K."/>
            <person name="Liu P."/>
            <person name="Grigoriev I."/>
            <person name="Longcore J.E."/>
            <person name="James T.Y."/>
        </authorList>
    </citation>
    <scope>NUCLEOTIDE SEQUENCE</scope>
    <source>
        <strain evidence="12">PLAUS21</strain>
    </source>
</reference>
<dbReference type="EC" id="2.3.2.26" evidence="4"/>
<dbReference type="Gene3D" id="1.25.10.10">
    <property type="entry name" value="Leucine-rich Repeat Variant"/>
    <property type="match status" value="1"/>
</dbReference>
<comment type="catalytic activity">
    <reaction evidence="1">
        <text>S-ubiquitinyl-[E2 ubiquitin-conjugating enzyme]-L-cysteine + [acceptor protein]-L-lysine = [E2 ubiquitin-conjugating enzyme]-L-cysteine + N(6)-ubiquitinyl-[acceptor protein]-L-lysine.</text>
        <dbReference type="EC" id="2.3.2.26"/>
    </reaction>
</comment>
<dbReference type="PROSITE" id="PS50030">
    <property type="entry name" value="UBA"/>
    <property type="match status" value="1"/>
</dbReference>
<dbReference type="CDD" id="cd00078">
    <property type="entry name" value="HECTc"/>
    <property type="match status" value="1"/>
</dbReference>
<feature type="region of interest" description="Disordered" evidence="9">
    <location>
        <begin position="2372"/>
        <end position="2408"/>
    </location>
</feature>
<dbReference type="InterPro" id="IPR035983">
    <property type="entry name" value="Hect_E3_ubiquitin_ligase"/>
</dbReference>
<dbReference type="PANTHER" id="PTHR11254:SF67">
    <property type="entry name" value="E3 UBIQUITIN-PROTEIN LIGASE HUWE1"/>
    <property type="match status" value="1"/>
</dbReference>
<dbReference type="GO" id="GO:0006887">
    <property type="term" value="P:exocytosis"/>
    <property type="evidence" value="ECO:0007669"/>
    <property type="project" value="InterPro"/>
</dbReference>
<sequence length="3958" mass="448501">MPLEENDRDLLLSVLNLTKTLWDNATNRNLYNSYEHLHNLLCLVEYEVVYELLRFLVKPAQRIPSQRSLRTNFTNGQSKYQVLAGRWNVGLDVNEILSSNSIQVEMINYQYYRTATDLEIPKDEDKIEMEQDPFDDSKSHLKQDSLVTVPLQPTEPKTEIMFEQFQKVKADYQIEDDRAFELLWKIRLCSFLSDPEKRIKLYCIRMLSLAVLSNLYSEEVATNKIFLFESDLISQVAQNLANNTNLGQDARFCCLTLLDNLAHYRGKLNEVLSVMNASANHGFLMVELNNAIESNTLGISKANVEGSTEFVEGLFSFLTFILGTQVGGNMIISAGIIPLLISSFNNTLETHLKIIAKCCNMLDNILYGFPPALNVFTGANGLQALVTRIQLEIDTCLRIKEKFSDSELNYSSIDPGASVKYRELLARMPLLRAIMKLVLHMMQSSGTADGMRNLIDSSLPKSLLIIFENSKLFGSIGVFGLAVNIMSTFIHNEPTSLSILQENQVISAFLNAANQELPVSAEVISAFPNAFGAICLNAPGLQAFTSANPMSNFLSVLTKEDHLKTLLDNDVPHLVGNSIDEFIRHHPTTKDMVMSAIIEMLEKVINIGETISVDINEGTELSQLCPNGMDIKHEKGESRMSQLIDFLEGLFQNVSHCKDFLKFNGLQLLIRFFTLKAIPHDFGTSPSSAPLSYIVRVILEVNLQETSNLVAEEVHRLFGNISVFLNHTSDSSYVFPYIDALEPEKISEGSQLFHNLVGLKCYIRLLTDLFCSHALSHSKAINSIIATFTSPMGSKLIEMFGKLGRSCSLESFYFREKIPEHWIADPDNMLDVFNKLSFEEKLSSRNAEYFLHLLLEIPKDILGVFKGILKIICTRKVSDAENRKHIQDIVDDISKLLLKNLENPNLESEGKEITYYNTILAETKGLLCDEKTTPFLNTAQLVSFEKMGGIESLFSILRKYLSFSGDPTKLPKPVEAILSILNTATNHKMLHDSSHTSIMAGRTKEKKSSEYFNPHSFLVHIRGKVLTEILDIWEKEDFVKLPNSCIQLVIQIVTQIMAAEGEVPSEAATIFSTSARIPFLGETLLVRHINPAAIVPDESKIALLVDMGFPRGAAEVALRRCGNNVARAADYLINHPEVVAIAQTTPNTNPATNPAPPNPENSTATPDNVPPIQPVQQNQQSAINIQPAISIDPDLTNHAIADNPQNATSEIPSEELMLDDTIDRDNEESESDSNAEKEALNKLRDEAKAKIQLRCIEILIHIDSIHIYIIKDLLCLIAKDNMKKIADSVGKKISEVKAKLVQKQDDADLNANLSTYFRLVTLLSSENSFQKDIIYSIDLKVSEYFTLIENCQHQRDWYTPFLLFLESVISLVDEPADSSESNSGNSVREFTRAERETLLIQLIRIINFESTDSDLLHSVLRLLVRLTRNTEFSQLFVQSNGISALLKNEKFASFPAHQSLVVMILRHCLESEDVLRAIIEADVSNFLKSPRPRSMELQTFIKATSHLVCRNPELFVEVCSNICELYHYDPNARSHQINIKPTLEAEPKNEVVSKGDSTPKASMMEHIFSEEKLSSVTGKIVSYLTSELLTLKSKSKFNIADVDNMKLHLRRCYLLQCLSELVVCYFDSKVDLICATQKKNIKQTPKSPTKNPFLNYLLNDLMHPENIYLDSSKIEKFRHTHQVTESTWASCLITGLCFHKGKLDENRSAELKSIRTIVLDSIFKSLKDTFNNIDLLPEVRFGKLINLCELCYKILTVKGNNVTLSSNQSASNLSEPTLQIVQLMIEKGFVNLFTNILADLDIHHPISQKVVETVLKPLEVFSKAAITLGKSEVNIGIKGKKVPNTPISSNAFDSVFREIVDESMGEENELSSVYRNSALGMLDPASEEEESDSEEEDSDLFETFSGDEEMEEDSEEDGESSTEDEMEIVVPQPFQGNQDVTSSEDEQGNLESEEEMHIDDGAHWQTEVLTEEEIDEGDSEPEDDEDEENQENIADEEHDHGEDGDDEEDELDGPLDMLGDDPMDDAFVLHPDMVTGNATRRMQELFAREIDMNHGIIDMRGVGSLLRNPLDNSDPPIYIRNLTGSAPNTDMSHPFLVNPQNNTPQNPSRRSNNRAHGLLNDINHSDEGSMISTNLMDQIFARTGFLDSIQHHHLHTHANTATNVEPQKNEPEVLASPLKEQVQHIHSFLLLFTDERWKQEAKVLYGTLANSKATRISTALLERLIPPAMEKIRILEEEKKRIELENKKKEEEEKAQKEKELREQQIESEGEHSQAENNEDVEMESTASAPPTEERVFVTIDGNDIDITGTGIDPTFLEALPDDLRQEVINQHMRELGSQRTGNAPESTEINPEFLNALPYAIRQEVLRQERMENQQRESNPVGAATSTPLRSNIPVPSAGQNSNAATPKTKHVHSKESAQLLDLPGLASLLRLIFVPEPLGNDYLDRLLCNLCENTKTRTELLGLLFSVLVHGSNDLASVDKEFAQLTLKSRSNLPYAAKEKKINSLSDHDISDKIPNLVAQRCLESLTKLVTSSPAVGKYFLTEIENPLSSKTPKSTKKSKGKEKLYHPLNCYPVVLLLNLLEKSSFLQNGVVLEQLMQLLSNVLRPLAHLAKKKFSEPEEKDSMKTPTKDRKEKPDVKLPKIPDNSVRNVVNVLKGAVCSSRTFQHTLAVIQQLCTFPENMKIITKAILESAQSLGNIVVDDLDLLVEKLKVAPTTPGTNVDKAALEPFISATANKAGSNGKSSDMETLKSHYEELKFAKLWTELGECMDIIENNENLIHVATIILPLIESFMVISTPSVSLSKEKPLTNTVSLPNVLLKQHSEISEIEQDSFFTFAEAHKKILNTMVRNNPSLMNGSFSLLVQNPKVLQFDNKRTYFTQQLHKNSIARVSHGSIQINVRRQYVFEESYQQLQGKSGDAIKYGKLNVRFRDEEGVDAGGVTREWFSALALQMFNPDYALFRPSAADKVTYQPNRTSGINPDHLFYFKFVGRIIGKAIYDGRLLDAYFTRSFYKCIINSPVDHRDMEAIDPEFYKSLDWMLNNDITDVLDLTFSLEVDDFGKQKIIDLKENGRNIPVTEANKTEYVRLVTEQKLVLAIKDQIQAFLNGFHEIIPRDLIKIFNEQELELLISGLPDIDIDDWKNNTEYQNYTSTSPQIQWFWRAVRSFSQEERAKLIQFATGTSKVPLGGFAQLQGSTGKDYVAKFQGLGLHNVFNKRYEIISRFLMDINGVDFVADAHDAAVLRIVDMLRHPDDLTSKLPTLRKKIAMERASVEAQLKTVMETQLDSTQKGIDNLERCREETNTIKAALQNMDEICGDSENHIRNYSFIQKISRAHQNFTTTKTLVEKFQKINSQMNRVSKLLDDDSKRVIGHAENLLLIHYNIQQLSIFRSKILSEARGLSSDVLNTLNAMFKKLDQLEYKFEAYFWELAKNSIELVKADFPSTVVRIIKIIEVEEKLDEAISMQDFSEDMTGDAYDQLRGRQIKGYRIKYFDLLRDKINEEMKKTYLENQKELSAVLKSFDSIIDTLMFVHDDIAPLYPARYNIFHFFVLEYHRAIYNMVNTMTEGEIEPAVILILIKWVRDYYSSMALRLDVSEDLLEPRLLDGREDEFMESYVKLVRGKLSEWLKNILKTETVDFLERKNPPEMDTTEQYLFTGSVIVFQMFNQQLDMVAGTSRGQLLSEIVTECCCIMEEFQAAWIKIIDVEYNKFTHKQADLNEGLVEYIMALANDCMRSTEFSDTISARLETMSDEQYKAQNLSNKRCLQILVEIVMSDLTPALNVLHCSQWYEQDIMKLIVGTFEDYGDDFQKHMSEYLNNKLTTELVDRFLIAYVESFKNKNAKFKMPSATDRMRQDLDSLITFFSRSKNAKRVKASFEVIEKIIGLIESNPRMLYIDFYSLWKQFPDMPLDFVEKVLSKRDDLDKSQVREIMELCRSKTKDERTEDVPPTIFSKISK</sequence>
<comment type="similarity">
    <text evidence="7">Belongs to the UPL family. TOM1/PTR1 subfamily.</text>
</comment>
<dbReference type="InterPro" id="IPR010326">
    <property type="entry name" value="EXOC3/Sec6"/>
</dbReference>
<dbReference type="GO" id="GO:0061630">
    <property type="term" value="F:ubiquitin protein ligase activity"/>
    <property type="evidence" value="ECO:0007669"/>
    <property type="project" value="UniProtKB-EC"/>
</dbReference>
<evidence type="ECO:0000259" key="10">
    <source>
        <dbReference type="PROSITE" id="PS50030"/>
    </source>
</evidence>
<dbReference type="SMART" id="SM00165">
    <property type="entry name" value="UBA"/>
    <property type="match status" value="1"/>
</dbReference>
<dbReference type="InterPro" id="IPR000569">
    <property type="entry name" value="HECT_dom"/>
</dbReference>
<dbReference type="GO" id="GO:0006511">
    <property type="term" value="P:ubiquitin-dependent protein catabolic process"/>
    <property type="evidence" value="ECO:0007669"/>
    <property type="project" value="TreeGrafter"/>
</dbReference>
<dbReference type="FunFam" id="3.90.1750.10:FF:000026">
    <property type="entry name" value="E3 ubiquitin-protein ligase HACE1"/>
    <property type="match status" value="1"/>
</dbReference>
<dbReference type="SUPFAM" id="SSF56204">
    <property type="entry name" value="Hect, E3 ligase catalytic domain"/>
    <property type="match status" value="1"/>
</dbReference>
<dbReference type="Pfam" id="PF06046">
    <property type="entry name" value="Sec6"/>
    <property type="match status" value="1"/>
</dbReference>
<feature type="compositionally biased region" description="Acidic residues" evidence="9">
    <location>
        <begin position="2002"/>
        <end position="2020"/>
    </location>
</feature>
<feature type="region of interest" description="Disordered" evidence="9">
    <location>
        <begin position="1195"/>
        <end position="1216"/>
    </location>
</feature>
<protein>
    <recommendedName>
        <fullName evidence="4">HECT-type E3 ubiquitin transferase</fullName>
        <ecNumber evidence="4">2.3.2.26</ecNumber>
    </recommendedName>
</protein>
<evidence type="ECO:0000256" key="2">
    <source>
        <dbReference type="ARBA" id="ARBA00004906"/>
    </source>
</evidence>
<feature type="domain" description="HECT" evidence="11">
    <location>
        <begin position="2918"/>
        <end position="3199"/>
    </location>
</feature>
<dbReference type="SMART" id="SM00119">
    <property type="entry name" value="HECTc"/>
    <property type="match status" value="1"/>
</dbReference>
<feature type="region of interest" description="Disordered" evidence="9">
    <location>
        <begin position="2098"/>
        <end position="2117"/>
    </location>
</feature>
<organism evidence="12 13">
    <name type="scientific">Boothiomyces macroporosus</name>
    <dbReference type="NCBI Taxonomy" id="261099"/>
    <lineage>
        <taxon>Eukaryota</taxon>
        <taxon>Fungi</taxon>
        <taxon>Fungi incertae sedis</taxon>
        <taxon>Chytridiomycota</taxon>
        <taxon>Chytridiomycota incertae sedis</taxon>
        <taxon>Chytridiomycetes</taxon>
        <taxon>Rhizophydiales</taxon>
        <taxon>Terramycetaceae</taxon>
        <taxon>Boothiomyces</taxon>
    </lineage>
</organism>
<evidence type="ECO:0000256" key="3">
    <source>
        <dbReference type="ARBA" id="ARBA00009447"/>
    </source>
</evidence>
<dbReference type="InterPro" id="IPR011989">
    <property type="entry name" value="ARM-like"/>
</dbReference>
<dbReference type="Gene3D" id="1.10.8.10">
    <property type="entry name" value="DNA helicase RuvA subunit, C-terminal domain"/>
    <property type="match status" value="1"/>
</dbReference>
<dbReference type="Proteomes" id="UP001210925">
    <property type="component" value="Unassembled WGS sequence"/>
</dbReference>
<accession>A0AAD5Y6Z2</accession>
<evidence type="ECO:0000256" key="1">
    <source>
        <dbReference type="ARBA" id="ARBA00000885"/>
    </source>
</evidence>
<comment type="similarity">
    <text evidence="3">Belongs to the SEC6 family.</text>
</comment>
<comment type="caution">
    <text evidence="8">Lacks conserved residue(s) required for the propagation of feature annotation.</text>
</comment>
<evidence type="ECO:0000313" key="13">
    <source>
        <dbReference type="Proteomes" id="UP001210925"/>
    </source>
</evidence>
<comment type="caution">
    <text evidence="12">The sequence shown here is derived from an EMBL/GenBank/DDBJ whole genome shotgun (WGS) entry which is preliminary data.</text>
</comment>
<dbReference type="Gene3D" id="3.90.1750.10">
    <property type="entry name" value="Hect, E3 ligase catalytic domains"/>
    <property type="match status" value="1"/>
</dbReference>
<dbReference type="Gene3D" id="1.10.357.50">
    <property type="match status" value="1"/>
</dbReference>
<evidence type="ECO:0000256" key="9">
    <source>
        <dbReference type="SAM" id="MobiDB-lite"/>
    </source>
</evidence>
<dbReference type="GO" id="GO:0005634">
    <property type="term" value="C:nucleus"/>
    <property type="evidence" value="ECO:0007669"/>
    <property type="project" value="TreeGrafter"/>
</dbReference>
<evidence type="ECO:0000256" key="5">
    <source>
        <dbReference type="ARBA" id="ARBA00022679"/>
    </source>
</evidence>
<feature type="region of interest" description="Disordered" evidence="9">
    <location>
        <begin position="2247"/>
        <end position="2294"/>
    </location>
</feature>
<feature type="compositionally biased region" description="Basic and acidic residues" evidence="9">
    <location>
        <begin position="2247"/>
        <end position="2274"/>
    </location>
</feature>
<dbReference type="EMBL" id="JADGKB010000016">
    <property type="protein sequence ID" value="KAJ3259673.1"/>
    <property type="molecule type" value="Genomic_DNA"/>
</dbReference>
<dbReference type="SUPFAM" id="SSF48371">
    <property type="entry name" value="ARM repeat"/>
    <property type="match status" value="1"/>
</dbReference>
<dbReference type="InterPro" id="IPR015940">
    <property type="entry name" value="UBA"/>
</dbReference>
<dbReference type="InterPro" id="IPR010309">
    <property type="entry name" value="E3_Ub_ligase_DUF908"/>
</dbReference>
<dbReference type="FunFam" id="3.30.2160.10:FF:000001">
    <property type="entry name" value="E3 ubiquitin-protein ligase NEDD4-like"/>
    <property type="match status" value="1"/>
</dbReference>
<feature type="compositionally biased region" description="Acidic residues" evidence="9">
    <location>
        <begin position="1885"/>
        <end position="1927"/>
    </location>
</feature>
<feature type="domain" description="UBA" evidence="10">
    <location>
        <begin position="1095"/>
        <end position="1135"/>
    </location>
</feature>
<dbReference type="Pfam" id="PF14377">
    <property type="entry name" value="UBM"/>
    <property type="match status" value="2"/>
</dbReference>
<dbReference type="InterPro" id="IPR009060">
    <property type="entry name" value="UBA-like_sf"/>
</dbReference>
<feature type="region of interest" description="Disordered" evidence="9">
    <location>
        <begin position="1145"/>
        <end position="1180"/>
    </location>
</feature>
<feature type="compositionally biased region" description="Acidic residues" evidence="9">
    <location>
        <begin position="1969"/>
        <end position="1994"/>
    </location>
</feature>
<dbReference type="CDD" id="cd14291">
    <property type="entry name" value="UBA1_NUB1_like"/>
    <property type="match status" value="1"/>
</dbReference>
<dbReference type="Pfam" id="PF06012">
    <property type="entry name" value="DUF908"/>
    <property type="match status" value="1"/>
</dbReference>
<keyword evidence="13" id="KW-1185">Reference proteome</keyword>
<comment type="pathway">
    <text evidence="2">Protein modification; protein ubiquitination.</text>
</comment>
<evidence type="ECO:0000256" key="7">
    <source>
        <dbReference type="ARBA" id="ARBA00034494"/>
    </source>
</evidence>
<dbReference type="InterPro" id="IPR042532">
    <property type="entry name" value="EXOC3/Sec6_C"/>
</dbReference>
<feature type="region of interest" description="Disordered" evidence="9">
    <location>
        <begin position="2617"/>
        <end position="2643"/>
    </location>
</feature>
<dbReference type="Gene3D" id="3.30.2410.10">
    <property type="entry name" value="Hect, E3 ligase catalytic domain"/>
    <property type="match status" value="1"/>
</dbReference>
<dbReference type="Gene3D" id="3.30.2160.10">
    <property type="entry name" value="Hect, E3 ligase catalytic domain"/>
    <property type="match status" value="1"/>
</dbReference>
<dbReference type="InterPro" id="IPR016024">
    <property type="entry name" value="ARM-type_fold"/>
</dbReference>
<feature type="region of interest" description="Disordered" evidence="9">
    <location>
        <begin position="1883"/>
        <end position="2020"/>
    </location>
</feature>
<evidence type="ECO:0000256" key="4">
    <source>
        <dbReference type="ARBA" id="ARBA00012485"/>
    </source>
</evidence>
<dbReference type="PANTHER" id="PTHR11254">
    <property type="entry name" value="HECT DOMAIN UBIQUITIN-PROTEIN LIGASE"/>
    <property type="match status" value="1"/>
</dbReference>
<dbReference type="Gene3D" id="1.10.357.70">
    <property type="entry name" value="Exocyst complex component Sec6, C-terminal domain"/>
    <property type="match status" value="1"/>
</dbReference>
<feature type="compositionally biased region" description="Polar residues" evidence="9">
    <location>
        <begin position="2098"/>
        <end position="2110"/>
    </location>
</feature>
<dbReference type="Pfam" id="PF00627">
    <property type="entry name" value="UBA"/>
    <property type="match status" value="1"/>
</dbReference>
<dbReference type="SUPFAM" id="SSF46934">
    <property type="entry name" value="UBA-like"/>
    <property type="match status" value="1"/>
</dbReference>
<dbReference type="InterPro" id="IPR050409">
    <property type="entry name" value="E3_ubiq-protein_ligase"/>
</dbReference>